<reference evidence="1 2" key="1">
    <citation type="submission" date="2017-05" db="EMBL/GenBank/DDBJ databases">
        <authorList>
            <person name="Song R."/>
            <person name="Chenine A.L."/>
            <person name="Ruprecht R.M."/>
        </authorList>
    </citation>
    <scope>NUCLEOTIDE SEQUENCE [LARGE SCALE GENOMIC DNA]</scope>
</reference>
<accession>A0A1Y0SX55</accession>
<protein>
    <submittedName>
        <fullName evidence="1">Uncharacterized protein</fullName>
    </submittedName>
</protein>
<evidence type="ECO:0000313" key="1">
    <source>
        <dbReference type="EMBL" id="ARV77095.1"/>
    </source>
</evidence>
<gene>
    <name evidence="1" type="ORF">PHABIO_467</name>
</gene>
<dbReference type="Proteomes" id="UP000225448">
    <property type="component" value="Segment"/>
</dbReference>
<sequence>MKKVLAFIAASVIVVTIGYALNATVIATHSL</sequence>
<name>A0A1Y0SX55_9CAUD</name>
<keyword evidence="2" id="KW-1185">Reference proteome</keyword>
<proteinExistence type="predicted"/>
<evidence type="ECO:0000313" key="2">
    <source>
        <dbReference type="Proteomes" id="UP000225448"/>
    </source>
</evidence>
<dbReference type="EMBL" id="MF042360">
    <property type="protein sequence ID" value="ARV77095.1"/>
    <property type="molecule type" value="Genomic_DNA"/>
</dbReference>
<organism evidence="1 2">
    <name type="scientific">Pseudomonas phage Phabio</name>
    <dbReference type="NCBI Taxonomy" id="2006668"/>
    <lineage>
        <taxon>Viruses</taxon>
        <taxon>Duplodnaviria</taxon>
        <taxon>Heunggongvirae</taxon>
        <taxon>Uroviricota</taxon>
        <taxon>Caudoviricetes</taxon>
        <taxon>Chimalliviridae</taxon>
        <taxon>Phabiovirus</taxon>
        <taxon>Phabiovirus phabio</taxon>
    </lineage>
</organism>